<proteinExistence type="predicted"/>
<dbReference type="RefSeq" id="WP_269664811.1">
    <property type="nucleotide sequence ID" value="NZ_CP114413.1"/>
</dbReference>
<accession>A0ABY7KV11</accession>
<dbReference type="Proteomes" id="UP001164439">
    <property type="component" value="Chromosome"/>
</dbReference>
<dbReference type="EMBL" id="CP114413">
    <property type="protein sequence ID" value="WAZ27363.1"/>
    <property type="molecule type" value="Genomic_DNA"/>
</dbReference>
<evidence type="ECO:0000313" key="1">
    <source>
        <dbReference type="EMBL" id="WAZ27363.1"/>
    </source>
</evidence>
<keyword evidence="2" id="KW-1185">Reference proteome</keyword>
<protein>
    <submittedName>
        <fullName evidence="1">Uncharacterized protein</fullName>
    </submittedName>
</protein>
<name>A0ABY7KV11_9ACTN</name>
<organism evidence="1 2">
    <name type="scientific">Streptomyces cinnabarinus</name>
    <dbReference type="NCBI Taxonomy" id="67287"/>
    <lineage>
        <taxon>Bacteria</taxon>
        <taxon>Bacillati</taxon>
        <taxon>Actinomycetota</taxon>
        <taxon>Actinomycetes</taxon>
        <taxon>Kitasatosporales</taxon>
        <taxon>Streptomycetaceae</taxon>
        <taxon>Streptomyces</taxon>
    </lineage>
</organism>
<reference evidence="1" key="1">
    <citation type="submission" date="2022-12" db="EMBL/GenBank/DDBJ databases">
        <authorList>
            <person name="Ruckert C."/>
            <person name="Busche T."/>
            <person name="Kalinowski J."/>
            <person name="Wittmann C."/>
        </authorList>
    </citation>
    <scope>NUCLEOTIDE SEQUENCE</scope>
    <source>
        <strain evidence="1">DSM 40467</strain>
    </source>
</reference>
<sequence length="76" mass="8040">MTGIKPPQATSARPVRVDPFEAMETLRSALDEAGITFPGLWVNSASSEPQLVELGEVRADVALQLAHALQLGALEA</sequence>
<evidence type="ECO:0000313" key="2">
    <source>
        <dbReference type="Proteomes" id="UP001164439"/>
    </source>
</evidence>
<gene>
    <name evidence="1" type="ORF">STRCI_008447</name>
</gene>